<organism evidence="3 4">
    <name type="scientific">Halomarina ordinaria</name>
    <dbReference type="NCBI Taxonomy" id="3033939"/>
    <lineage>
        <taxon>Archaea</taxon>
        <taxon>Methanobacteriati</taxon>
        <taxon>Methanobacteriota</taxon>
        <taxon>Stenosarchaea group</taxon>
        <taxon>Halobacteria</taxon>
        <taxon>Halobacteriales</taxon>
        <taxon>Natronomonadaceae</taxon>
        <taxon>Halomarina</taxon>
    </lineage>
</organism>
<sequence length="243" mass="26236">MQSSGGVAELTTRIERAFEPAREVLVPLLSNPLLVGGWALLVFVCLGVLWWDLRQNNPQLGSMMKAVWTLVVLYSGPFGLGVYWYTGRTQIAHDSLWRRGFRSTSHCYSGCGAGEVVGITLAQGVLALSVGWVAAVTFGFAYLFGYGLTIGPLMQDGVGFVKATWDAFLSETPSITIMEVFAIGTDLLLAADAHMGELLFWSALAFSLSIGFLVAWPINVLLVRYGVKEGMSNPAKMGESAAE</sequence>
<dbReference type="Proteomes" id="UP001596406">
    <property type="component" value="Unassembled WGS sequence"/>
</dbReference>
<keyword evidence="4" id="KW-1185">Reference proteome</keyword>
<feature type="transmembrane region" description="Helical" evidence="1">
    <location>
        <begin position="125"/>
        <end position="145"/>
    </location>
</feature>
<protein>
    <submittedName>
        <fullName evidence="3">DUF4396 domain-containing protein</fullName>
    </submittedName>
</protein>
<evidence type="ECO:0000313" key="3">
    <source>
        <dbReference type="EMBL" id="MFC6838392.1"/>
    </source>
</evidence>
<gene>
    <name evidence="3" type="ORF">ACFQHK_18070</name>
</gene>
<evidence type="ECO:0000259" key="2">
    <source>
        <dbReference type="Pfam" id="PF14342"/>
    </source>
</evidence>
<evidence type="ECO:0000256" key="1">
    <source>
        <dbReference type="SAM" id="Phobius"/>
    </source>
</evidence>
<keyword evidence="1" id="KW-1133">Transmembrane helix</keyword>
<dbReference type="InterPro" id="IPR025509">
    <property type="entry name" value="DUF4396"/>
</dbReference>
<reference evidence="3 4" key="1">
    <citation type="journal article" date="2019" name="Int. J. Syst. Evol. Microbiol.">
        <title>The Global Catalogue of Microorganisms (GCM) 10K type strain sequencing project: providing services to taxonomists for standard genome sequencing and annotation.</title>
        <authorList>
            <consortium name="The Broad Institute Genomics Platform"/>
            <consortium name="The Broad Institute Genome Sequencing Center for Infectious Disease"/>
            <person name="Wu L."/>
            <person name="Ma J."/>
        </authorList>
    </citation>
    <scope>NUCLEOTIDE SEQUENCE [LARGE SCALE GENOMIC DNA]</scope>
    <source>
        <strain evidence="3 4">PSRA2</strain>
    </source>
</reference>
<name>A0ABD5UGR4_9EURY</name>
<feature type="domain" description="DUF4396" evidence="2">
    <location>
        <begin position="97"/>
        <end position="228"/>
    </location>
</feature>
<comment type="caution">
    <text evidence="3">The sequence shown here is derived from an EMBL/GenBank/DDBJ whole genome shotgun (WGS) entry which is preliminary data.</text>
</comment>
<keyword evidence="1" id="KW-0472">Membrane</keyword>
<feature type="transmembrane region" description="Helical" evidence="1">
    <location>
        <begin position="33"/>
        <end position="53"/>
    </location>
</feature>
<dbReference type="Pfam" id="PF14342">
    <property type="entry name" value="DUF4396"/>
    <property type="match status" value="1"/>
</dbReference>
<dbReference type="EMBL" id="JBHSXM010000005">
    <property type="protein sequence ID" value="MFC6838392.1"/>
    <property type="molecule type" value="Genomic_DNA"/>
</dbReference>
<dbReference type="RefSeq" id="WP_379738186.1">
    <property type="nucleotide sequence ID" value="NZ_JARRAH010000005.1"/>
</dbReference>
<proteinExistence type="predicted"/>
<feature type="transmembrane region" description="Helical" evidence="1">
    <location>
        <begin position="65"/>
        <end position="86"/>
    </location>
</feature>
<accession>A0ABD5UGR4</accession>
<evidence type="ECO:0000313" key="4">
    <source>
        <dbReference type="Proteomes" id="UP001596406"/>
    </source>
</evidence>
<feature type="transmembrane region" description="Helical" evidence="1">
    <location>
        <begin position="198"/>
        <end position="218"/>
    </location>
</feature>
<keyword evidence="1" id="KW-0812">Transmembrane</keyword>
<dbReference type="AlphaFoldDB" id="A0ABD5UGR4"/>